<dbReference type="Pfam" id="PF22769">
    <property type="entry name" value="DCD"/>
    <property type="match status" value="1"/>
</dbReference>
<dbReference type="PANTHER" id="PTHR42680">
    <property type="entry name" value="DCTP DEAMINASE"/>
    <property type="match status" value="1"/>
</dbReference>
<dbReference type="AlphaFoldDB" id="A0A2H0LVS5"/>
<dbReference type="InterPro" id="IPR011962">
    <property type="entry name" value="dCTP_deaminase"/>
</dbReference>
<dbReference type="SUPFAM" id="SSF51283">
    <property type="entry name" value="dUTPase-like"/>
    <property type="match status" value="1"/>
</dbReference>
<dbReference type="CDD" id="cd07557">
    <property type="entry name" value="trimeric_dUTPase"/>
    <property type="match status" value="1"/>
</dbReference>
<gene>
    <name evidence="3" type="ORF">COV72_07800</name>
</gene>
<sequence length="173" mass="19356">MLNKNQIKNLITEKKLIENYINLETQLTPNGFDLTVAEIFEFTAGGAVDFSNKERILPEAKAVLAKKVKPEDKFGWWQLASGVYKIRTNETVNLPNNLCALAFSRTTLLRSGAFTQHGVWDAGFQGRGEFILSVGNPAGIKIKQNARLAQLVFLSVDETEGYNGIYHSDRHLK</sequence>
<proteinExistence type="predicted"/>
<comment type="caution">
    <text evidence="3">The sequence shown here is derived from an EMBL/GenBank/DDBJ whole genome shotgun (WGS) entry which is preliminary data.</text>
</comment>
<dbReference type="EMBL" id="PCWA01000097">
    <property type="protein sequence ID" value="PIQ88523.1"/>
    <property type="molecule type" value="Genomic_DNA"/>
</dbReference>
<dbReference type="Proteomes" id="UP000229641">
    <property type="component" value="Unassembled WGS sequence"/>
</dbReference>
<protein>
    <submittedName>
        <fullName evidence="3">Deoxyuridine 5'-triphosphate nucleotidohydrolase</fullName>
    </submittedName>
</protein>
<accession>A0A2H0LVS5</accession>
<reference evidence="3 4" key="1">
    <citation type="submission" date="2017-09" db="EMBL/GenBank/DDBJ databases">
        <title>Depth-based differentiation of microbial function through sediment-hosted aquifers and enrichment of novel symbionts in the deep terrestrial subsurface.</title>
        <authorList>
            <person name="Probst A.J."/>
            <person name="Ladd B."/>
            <person name="Jarett J.K."/>
            <person name="Geller-Mcgrath D.E."/>
            <person name="Sieber C.M."/>
            <person name="Emerson J.B."/>
            <person name="Anantharaman K."/>
            <person name="Thomas B.C."/>
            <person name="Malmstrom R."/>
            <person name="Stieglmeier M."/>
            <person name="Klingl A."/>
            <person name="Woyke T."/>
            <person name="Ryan C.M."/>
            <person name="Banfield J.F."/>
        </authorList>
    </citation>
    <scope>NUCLEOTIDE SEQUENCE [LARGE SCALE GENOMIC DNA]</scope>
    <source>
        <strain evidence="3">CG11_big_fil_rev_8_21_14_0_20_42_13</strain>
    </source>
</reference>
<dbReference type="PANTHER" id="PTHR42680:SF1">
    <property type="entry name" value="DEOXYURIDINE 5'-TRIPHOSPHATE NUCLEOTIDOHYDROLASE"/>
    <property type="match status" value="1"/>
</dbReference>
<dbReference type="InterPro" id="IPR033704">
    <property type="entry name" value="dUTPase_trimeric"/>
</dbReference>
<evidence type="ECO:0000256" key="2">
    <source>
        <dbReference type="ARBA" id="ARBA00023080"/>
    </source>
</evidence>
<keyword evidence="2" id="KW-0546">Nucleotide metabolism</keyword>
<evidence type="ECO:0000313" key="3">
    <source>
        <dbReference type="EMBL" id="PIQ88523.1"/>
    </source>
</evidence>
<name>A0A2H0LVS5_9BACT</name>
<dbReference type="GO" id="GO:0006229">
    <property type="term" value="P:dUTP biosynthetic process"/>
    <property type="evidence" value="ECO:0007669"/>
    <property type="project" value="InterPro"/>
</dbReference>
<evidence type="ECO:0000256" key="1">
    <source>
        <dbReference type="ARBA" id="ARBA00022801"/>
    </source>
</evidence>
<dbReference type="InterPro" id="IPR036157">
    <property type="entry name" value="dUTPase-like_sf"/>
</dbReference>
<keyword evidence="1 3" id="KW-0378">Hydrolase</keyword>
<evidence type="ECO:0000313" key="4">
    <source>
        <dbReference type="Proteomes" id="UP000229641"/>
    </source>
</evidence>
<dbReference type="Gene3D" id="2.70.40.10">
    <property type="match status" value="1"/>
</dbReference>
<organism evidence="3 4">
    <name type="scientific">Candidatus Ghiorseimicrobium undicola</name>
    <dbReference type="NCBI Taxonomy" id="1974746"/>
    <lineage>
        <taxon>Bacteria</taxon>
        <taxon>Pseudomonadati</taxon>
        <taxon>Candidatus Omnitrophota</taxon>
        <taxon>Candidatus Ghiorseimicrobium</taxon>
    </lineage>
</organism>
<dbReference type="NCBIfam" id="NF002598">
    <property type="entry name" value="PRK02253.1"/>
    <property type="match status" value="1"/>
</dbReference>
<dbReference type="GO" id="GO:0008829">
    <property type="term" value="F:dCTP deaminase activity"/>
    <property type="evidence" value="ECO:0007669"/>
    <property type="project" value="InterPro"/>
</dbReference>